<sequence>MVQTLESIRGGGGSIKVGTIGTIGVLMSRELESAKTESRTKALCKKKSSMICASLQSDALTPRRKSRPSEAEAGRSNTSQICHKNTLTRKKTKQYNSKTQQISFLGADNRPIDKTPIRHKSDRKGSYMVEIVDIKCGNTARALASPTATRLKKLGFSKLSESVI</sequence>
<gene>
    <name evidence="2" type="ORF">LIER_06119</name>
</gene>
<protein>
    <submittedName>
        <fullName evidence="2">Uncharacterized protein</fullName>
    </submittedName>
</protein>
<dbReference type="PANTHER" id="PTHR36405:SF1">
    <property type="entry name" value="OS07G0520600 PROTEIN"/>
    <property type="match status" value="1"/>
</dbReference>
<comment type="caution">
    <text evidence="2">The sequence shown here is derived from an EMBL/GenBank/DDBJ whole genome shotgun (WGS) entry which is preliminary data.</text>
</comment>
<accession>A0AAV3P3C5</accession>
<evidence type="ECO:0000313" key="2">
    <source>
        <dbReference type="EMBL" id="GAA0146085.1"/>
    </source>
</evidence>
<name>A0AAV3P3C5_LITER</name>
<organism evidence="2 3">
    <name type="scientific">Lithospermum erythrorhizon</name>
    <name type="common">Purple gromwell</name>
    <name type="synonym">Lithospermum officinale var. erythrorhizon</name>
    <dbReference type="NCBI Taxonomy" id="34254"/>
    <lineage>
        <taxon>Eukaryota</taxon>
        <taxon>Viridiplantae</taxon>
        <taxon>Streptophyta</taxon>
        <taxon>Embryophyta</taxon>
        <taxon>Tracheophyta</taxon>
        <taxon>Spermatophyta</taxon>
        <taxon>Magnoliopsida</taxon>
        <taxon>eudicotyledons</taxon>
        <taxon>Gunneridae</taxon>
        <taxon>Pentapetalae</taxon>
        <taxon>asterids</taxon>
        <taxon>lamiids</taxon>
        <taxon>Boraginales</taxon>
        <taxon>Boraginaceae</taxon>
        <taxon>Boraginoideae</taxon>
        <taxon>Lithospermeae</taxon>
        <taxon>Lithospermum</taxon>
    </lineage>
</organism>
<dbReference type="PANTHER" id="PTHR36405">
    <property type="entry name" value="BNAA10G09140D PROTEIN"/>
    <property type="match status" value="1"/>
</dbReference>
<evidence type="ECO:0000256" key="1">
    <source>
        <dbReference type="SAM" id="MobiDB-lite"/>
    </source>
</evidence>
<dbReference type="AlphaFoldDB" id="A0AAV3P3C5"/>
<feature type="region of interest" description="Disordered" evidence="1">
    <location>
        <begin position="55"/>
        <end position="79"/>
    </location>
</feature>
<evidence type="ECO:0000313" key="3">
    <source>
        <dbReference type="Proteomes" id="UP001454036"/>
    </source>
</evidence>
<dbReference type="EMBL" id="BAABME010000873">
    <property type="protein sequence ID" value="GAA0146085.1"/>
    <property type="molecule type" value="Genomic_DNA"/>
</dbReference>
<dbReference type="Proteomes" id="UP001454036">
    <property type="component" value="Unassembled WGS sequence"/>
</dbReference>
<reference evidence="2 3" key="1">
    <citation type="submission" date="2024-01" db="EMBL/GenBank/DDBJ databases">
        <title>The complete chloroplast genome sequence of Lithospermum erythrorhizon: insights into the phylogenetic relationship among Boraginaceae species and the maternal lineages of purple gromwells.</title>
        <authorList>
            <person name="Okada T."/>
            <person name="Watanabe K."/>
        </authorList>
    </citation>
    <scope>NUCLEOTIDE SEQUENCE [LARGE SCALE GENOMIC DNA]</scope>
</reference>
<keyword evidence="3" id="KW-1185">Reference proteome</keyword>
<proteinExistence type="predicted"/>